<comment type="caution">
    <text evidence="2">The sequence shown here is derived from an EMBL/GenBank/DDBJ whole genome shotgun (WGS) entry which is preliminary data.</text>
</comment>
<sequence>MASAAACPVIGSTNSVLPPNHPDVDLAQDGQTCPVVGATTDHHHNLHKHPSVPLSSPTATECPALKSALQQPQSKAMDDAICPVVGTATTILPPDHPDTTKAQEGDVIKTHIELPIQTLIKIPVGIHLNIPNTDQNIYTNTNIDMSPTSQPKPTTTITKSNSSAPKPTGVQKHQSKKQKPHSILRYEDALKALYYKANDQQVWKNAAYQQGYQPTVYQHGYQQVYQQQVYLATSYQQGYPQQQVYQPPTQQVWSTPTYQQVHQPFTHHPLHTDAGFSAGLPPAPPSPSPPSPLYPLRPTK</sequence>
<name>A0AAN6RL54_9PLEO</name>
<organism evidence="2 3">
    <name type="scientific">Pseudopithomyces chartarum</name>
    <dbReference type="NCBI Taxonomy" id="1892770"/>
    <lineage>
        <taxon>Eukaryota</taxon>
        <taxon>Fungi</taxon>
        <taxon>Dikarya</taxon>
        <taxon>Ascomycota</taxon>
        <taxon>Pezizomycotina</taxon>
        <taxon>Dothideomycetes</taxon>
        <taxon>Pleosporomycetidae</taxon>
        <taxon>Pleosporales</taxon>
        <taxon>Massarineae</taxon>
        <taxon>Didymosphaeriaceae</taxon>
        <taxon>Pseudopithomyces</taxon>
    </lineage>
</organism>
<feature type="region of interest" description="Disordered" evidence="1">
    <location>
        <begin position="267"/>
        <end position="300"/>
    </location>
</feature>
<evidence type="ECO:0000313" key="2">
    <source>
        <dbReference type="EMBL" id="KAK3215767.1"/>
    </source>
</evidence>
<keyword evidence="3" id="KW-1185">Reference proteome</keyword>
<dbReference type="Proteomes" id="UP001280581">
    <property type="component" value="Unassembled WGS sequence"/>
</dbReference>
<proteinExistence type="predicted"/>
<evidence type="ECO:0000313" key="3">
    <source>
        <dbReference type="Proteomes" id="UP001280581"/>
    </source>
</evidence>
<accession>A0AAN6RL54</accession>
<evidence type="ECO:0000256" key="1">
    <source>
        <dbReference type="SAM" id="MobiDB-lite"/>
    </source>
</evidence>
<feature type="compositionally biased region" description="Polar residues" evidence="1">
    <location>
        <begin position="141"/>
        <end position="165"/>
    </location>
</feature>
<feature type="compositionally biased region" description="Basic residues" evidence="1">
    <location>
        <begin position="173"/>
        <end position="182"/>
    </location>
</feature>
<feature type="region of interest" description="Disordered" evidence="1">
    <location>
        <begin position="141"/>
        <end position="182"/>
    </location>
</feature>
<gene>
    <name evidence="2" type="ORF">GRF29_8g1033270</name>
</gene>
<protein>
    <submittedName>
        <fullName evidence="2">Uncharacterized protein</fullName>
    </submittedName>
</protein>
<feature type="compositionally biased region" description="Pro residues" evidence="1">
    <location>
        <begin position="281"/>
        <end position="300"/>
    </location>
</feature>
<reference evidence="2 3" key="1">
    <citation type="submission" date="2021-02" db="EMBL/GenBank/DDBJ databases">
        <title>Genome assembly of Pseudopithomyces chartarum.</title>
        <authorList>
            <person name="Jauregui R."/>
            <person name="Singh J."/>
            <person name="Voisey C."/>
        </authorList>
    </citation>
    <scope>NUCLEOTIDE SEQUENCE [LARGE SCALE GENOMIC DNA]</scope>
    <source>
        <strain evidence="2 3">AGR01</strain>
    </source>
</reference>
<dbReference type="EMBL" id="WVTA01000002">
    <property type="protein sequence ID" value="KAK3215767.1"/>
    <property type="molecule type" value="Genomic_DNA"/>
</dbReference>
<dbReference type="AlphaFoldDB" id="A0AAN6RL54"/>